<protein>
    <recommendedName>
        <fullName evidence="3">Helitron helicase-like domain-containing protein</fullName>
    </recommendedName>
</protein>
<name>A0A7J7NDS6_9MAGN</name>
<keyword evidence="2" id="KW-1185">Reference proteome</keyword>
<dbReference type="PANTHER" id="PTHR45786">
    <property type="entry name" value="DNA BINDING PROTEIN-LIKE"/>
    <property type="match status" value="1"/>
</dbReference>
<dbReference type="Proteomes" id="UP000541444">
    <property type="component" value="Unassembled WGS sequence"/>
</dbReference>
<accession>A0A7J7NDS6</accession>
<sequence>MIQDNLMEYNPFVLIYHQACELLNNAYSADNQDVNIHPHLHYSSRTNRCRYNLPSTDEIAVILSGDGQESPSIRDIFVYLREGHELMRISECHPAYLPMHYILLLPHEEMGWEPKIKKWDINYNRPATK</sequence>
<evidence type="ECO:0000313" key="2">
    <source>
        <dbReference type="Proteomes" id="UP000541444"/>
    </source>
</evidence>
<organism evidence="1 2">
    <name type="scientific">Kingdonia uniflora</name>
    <dbReference type="NCBI Taxonomy" id="39325"/>
    <lineage>
        <taxon>Eukaryota</taxon>
        <taxon>Viridiplantae</taxon>
        <taxon>Streptophyta</taxon>
        <taxon>Embryophyta</taxon>
        <taxon>Tracheophyta</taxon>
        <taxon>Spermatophyta</taxon>
        <taxon>Magnoliopsida</taxon>
        <taxon>Ranunculales</taxon>
        <taxon>Circaeasteraceae</taxon>
        <taxon>Kingdonia</taxon>
    </lineage>
</organism>
<dbReference type="PANTHER" id="PTHR45786:SF74">
    <property type="entry name" value="ATP-DEPENDENT DNA HELICASE"/>
    <property type="match status" value="1"/>
</dbReference>
<dbReference type="EMBL" id="JACGCM010000854">
    <property type="protein sequence ID" value="KAF6165381.1"/>
    <property type="molecule type" value="Genomic_DNA"/>
</dbReference>
<dbReference type="AlphaFoldDB" id="A0A7J7NDS6"/>
<gene>
    <name evidence="1" type="ORF">GIB67_018825</name>
</gene>
<reference evidence="1 2" key="1">
    <citation type="journal article" date="2020" name="IScience">
        <title>Genome Sequencing of the Endangered Kingdonia uniflora (Circaeasteraceae, Ranunculales) Reveals Potential Mechanisms of Evolutionary Specialization.</title>
        <authorList>
            <person name="Sun Y."/>
            <person name="Deng T."/>
            <person name="Zhang A."/>
            <person name="Moore M.J."/>
            <person name="Landis J.B."/>
            <person name="Lin N."/>
            <person name="Zhang H."/>
            <person name="Zhang X."/>
            <person name="Huang J."/>
            <person name="Zhang X."/>
            <person name="Sun H."/>
            <person name="Wang H."/>
        </authorList>
    </citation>
    <scope>NUCLEOTIDE SEQUENCE [LARGE SCALE GENOMIC DNA]</scope>
    <source>
        <strain evidence="1">TB1705</strain>
        <tissue evidence="1">Leaf</tissue>
    </source>
</reference>
<evidence type="ECO:0000313" key="1">
    <source>
        <dbReference type="EMBL" id="KAF6165381.1"/>
    </source>
</evidence>
<evidence type="ECO:0008006" key="3">
    <source>
        <dbReference type="Google" id="ProtNLM"/>
    </source>
</evidence>
<comment type="caution">
    <text evidence="1">The sequence shown here is derived from an EMBL/GenBank/DDBJ whole genome shotgun (WGS) entry which is preliminary data.</text>
</comment>
<proteinExistence type="predicted"/>